<proteinExistence type="predicted"/>
<dbReference type="EMBL" id="JAGYWB010000003">
    <property type="protein sequence ID" value="KAI0526987.1"/>
    <property type="molecule type" value="Genomic_DNA"/>
</dbReference>
<dbReference type="Pfam" id="PF14223">
    <property type="entry name" value="Retrotran_gag_2"/>
    <property type="match status" value="1"/>
</dbReference>
<gene>
    <name evidence="2" type="ORF">KFK09_002583</name>
</gene>
<accession>A0A8T3C1Q3</accession>
<evidence type="ECO:0000313" key="2">
    <source>
        <dbReference type="EMBL" id="KAI0526987.1"/>
    </source>
</evidence>
<dbReference type="OrthoDB" id="7697411at2759"/>
<sequence length="247" mass="27795">MASSTSHSSPPPTITEAPSQSSKQGLYPSLKFIIAHLKTLVPHQLSSENYPIWRNQIVKLFKANGFDKFLESSVFQDQENQDSNYTEHSWGFTDQNLVAALCSTISAPVLPYVMQLETTCEIWQALQTRFQSANRSKVMQLKNELHNIAMKNMSMQNYLTEVKKIVDNIASAGSSIDTEDIILHILNGLPPSYQSFKTTVRTMQSPLKLDNLYAMLISEEIHIQADSMRSATHQEPPTALYAYRGHG</sequence>
<dbReference type="Proteomes" id="UP000829196">
    <property type="component" value="Unassembled WGS sequence"/>
</dbReference>
<organism evidence="2 3">
    <name type="scientific">Dendrobium nobile</name>
    <name type="common">Orchid</name>
    <dbReference type="NCBI Taxonomy" id="94219"/>
    <lineage>
        <taxon>Eukaryota</taxon>
        <taxon>Viridiplantae</taxon>
        <taxon>Streptophyta</taxon>
        <taxon>Embryophyta</taxon>
        <taxon>Tracheophyta</taxon>
        <taxon>Spermatophyta</taxon>
        <taxon>Magnoliopsida</taxon>
        <taxon>Liliopsida</taxon>
        <taxon>Asparagales</taxon>
        <taxon>Orchidaceae</taxon>
        <taxon>Epidendroideae</taxon>
        <taxon>Malaxideae</taxon>
        <taxon>Dendrobiinae</taxon>
        <taxon>Dendrobium</taxon>
    </lineage>
</organism>
<name>A0A8T3C1Q3_DENNO</name>
<comment type="caution">
    <text evidence="2">The sequence shown here is derived from an EMBL/GenBank/DDBJ whole genome shotgun (WGS) entry which is preliminary data.</text>
</comment>
<keyword evidence="3" id="KW-1185">Reference proteome</keyword>
<dbReference type="PANTHER" id="PTHR47481">
    <property type="match status" value="1"/>
</dbReference>
<reference evidence="2" key="1">
    <citation type="journal article" date="2022" name="Front. Genet.">
        <title>Chromosome-Scale Assembly of the Dendrobium nobile Genome Provides Insights Into the Molecular Mechanism of the Biosynthesis of the Medicinal Active Ingredient of Dendrobium.</title>
        <authorList>
            <person name="Xu Q."/>
            <person name="Niu S.-C."/>
            <person name="Li K.-L."/>
            <person name="Zheng P.-J."/>
            <person name="Zhang X.-J."/>
            <person name="Jia Y."/>
            <person name="Liu Y."/>
            <person name="Niu Y.-X."/>
            <person name="Yu L.-H."/>
            <person name="Chen D.-F."/>
            <person name="Zhang G.-Q."/>
        </authorList>
    </citation>
    <scope>NUCLEOTIDE SEQUENCE</scope>
    <source>
        <tissue evidence="2">Leaf</tissue>
    </source>
</reference>
<evidence type="ECO:0000313" key="3">
    <source>
        <dbReference type="Proteomes" id="UP000829196"/>
    </source>
</evidence>
<evidence type="ECO:0008006" key="4">
    <source>
        <dbReference type="Google" id="ProtNLM"/>
    </source>
</evidence>
<evidence type="ECO:0000256" key="1">
    <source>
        <dbReference type="SAM" id="MobiDB-lite"/>
    </source>
</evidence>
<protein>
    <recommendedName>
        <fullName evidence="4">Retrovirus-related Pol polyprotein from transposon TNT 1-94</fullName>
    </recommendedName>
</protein>
<feature type="region of interest" description="Disordered" evidence="1">
    <location>
        <begin position="1"/>
        <end position="23"/>
    </location>
</feature>
<dbReference type="AlphaFoldDB" id="A0A8T3C1Q3"/>
<dbReference type="PANTHER" id="PTHR47481:SF22">
    <property type="entry name" value="RETROTRANSPOSON GAG DOMAIN-CONTAINING PROTEIN"/>
    <property type="match status" value="1"/>
</dbReference>